<evidence type="ECO:0000313" key="3">
    <source>
        <dbReference type="Proteomes" id="UP001190700"/>
    </source>
</evidence>
<dbReference type="AlphaFoldDB" id="A0AAE0LK68"/>
<feature type="compositionally biased region" description="Acidic residues" evidence="1">
    <location>
        <begin position="11"/>
        <end position="22"/>
    </location>
</feature>
<accession>A0AAE0LK68</accession>
<comment type="caution">
    <text evidence="2">The sequence shown here is derived from an EMBL/GenBank/DDBJ whole genome shotgun (WGS) entry which is preliminary data.</text>
</comment>
<organism evidence="2 3">
    <name type="scientific">Cymbomonas tetramitiformis</name>
    <dbReference type="NCBI Taxonomy" id="36881"/>
    <lineage>
        <taxon>Eukaryota</taxon>
        <taxon>Viridiplantae</taxon>
        <taxon>Chlorophyta</taxon>
        <taxon>Pyramimonadophyceae</taxon>
        <taxon>Pyramimonadales</taxon>
        <taxon>Pyramimonadaceae</taxon>
        <taxon>Cymbomonas</taxon>
    </lineage>
</organism>
<sequence>MSGHCHRPAQDDEDDEDVPDDDIPLAYRNLPTDYTIDMLAKSAGKSFAVTVAAGNDRCSFTIRLPGNNAVSMAMHFVEVLEVNLDTSKVKWGFWLPSAPLLMQATRRKSKTFIDLNSLFAENAFRRACPKVTGWYDFDASEILICWDEPPGKPAVGGVSGGPEKAELLKVARENLASDASER</sequence>
<keyword evidence="3" id="KW-1185">Reference proteome</keyword>
<dbReference type="Proteomes" id="UP001190700">
    <property type="component" value="Unassembled WGS sequence"/>
</dbReference>
<name>A0AAE0LK68_9CHLO</name>
<proteinExistence type="predicted"/>
<protein>
    <submittedName>
        <fullName evidence="2">Uncharacterized protein</fullName>
    </submittedName>
</protein>
<evidence type="ECO:0000313" key="2">
    <source>
        <dbReference type="EMBL" id="KAK3288228.1"/>
    </source>
</evidence>
<gene>
    <name evidence="2" type="ORF">CYMTET_4284</name>
</gene>
<feature type="region of interest" description="Disordered" evidence="1">
    <location>
        <begin position="1"/>
        <end position="22"/>
    </location>
</feature>
<reference evidence="2 3" key="1">
    <citation type="journal article" date="2015" name="Genome Biol. Evol.">
        <title>Comparative Genomics of a Bacterivorous Green Alga Reveals Evolutionary Causalities and Consequences of Phago-Mixotrophic Mode of Nutrition.</title>
        <authorList>
            <person name="Burns J.A."/>
            <person name="Paasch A."/>
            <person name="Narechania A."/>
            <person name="Kim E."/>
        </authorList>
    </citation>
    <scope>NUCLEOTIDE SEQUENCE [LARGE SCALE GENOMIC DNA]</scope>
    <source>
        <strain evidence="2 3">PLY_AMNH</strain>
    </source>
</reference>
<dbReference type="EMBL" id="LGRX02000543">
    <property type="protein sequence ID" value="KAK3288228.1"/>
    <property type="molecule type" value="Genomic_DNA"/>
</dbReference>
<evidence type="ECO:0000256" key="1">
    <source>
        <dbReference type="SAM" id="MobiDB-lite"/>
    </source>
</evidence>